<keyword evidence="1 5" id="KW-0963">Cytoplasm</keyword>
<feature type="region of interest" description="Disordered" evidence="6">
    <location>
        <begin position="164"/>
        <end position="209"/>
    </location>
</feature>
<dbReference type="KEGG" id="ruj:E5Z56_08460"/>
<keyword evidence="2 5" id="KW-0132">Cell division</keyword>
<dbReference type="GO" id="GO:0005737">
    <property type="term" value="C:cytoplasm"/>
    <property type="evidence" value="ECO:0007669"/>
    <property type="project" value="UniProtKB-SubCell"/>
</dbReference>
<keyword evidence="4 5" id="KW-0131">Cell cycle</keyword>
<dbReference type="OrthoDB" id="9806226at2"/>
<evidence type="ECO:0000256" key="4">
    <source>
        <dbReference type="ARBA" id="ARBA00023306"/>
    </source>
</evidence>
<comment type="similarity">
    <text evidence="5">Belongs to the ScpB family.</text>
</comment>
<evidence type="ECO:0000313" key="7">
    <source>
        <dbReference type="EMBL" id="QCT07386.1"/>
    </source>
</evidence>
<proteinExistence type="inferred from homology"/>
<organism evidence="7 8">
    <name type="scientific">Ruminococcus bovis</name>
    <dbReference type="NCBI Taxonomy" id="2564099"/>
    <lineage>
        <taxon>Bacteria</taxon>
        <taxon>Bacillati</taxon>
        <taxon>Bacillota</taxon>
        <taxon>Clostridia</taxon>
        <taxon>Eubacteriales</taxon>
        <taxon>Oscillospiraceae</taxon>
        <taxon>Ruminococcus</taxon>
    </lineage>
</organism>
<evidence type="ECO:0000256" key="1">
    <source>
        <dbReference type="ARBA" id="ARBA00022490"/>
    </source>
</evidence>
<dbReference type="RefSeq" id="WP_138157409.1">
    <property type="nucleotide sequence ID" value="NZ_CP039381.1"/>
</dbReference>
<name>A0A4P8XW72_9FIRM</name>
<dbReference type="NCBIfam" id="TIGR00281">
    <property type="entry name" value="SMC-Scp complex subunit ScpB"/>
    <property type="match status" value="1"/>
</dbReference>
<evidence type="ECO:0000313" key="8">
    <source>
        <dbReference type="Proteomes" id="UP000301475"/>
    </source>
</evidence>
<comment type="function">
    <text evidence="5">Participates in chromosomal partition during cell division. May act via the formation of a condensin-like complex containing Smc and ScpA that pull DNA away from mid-cell into both cell halves.</text>
</comment>
<evidence type="ECO:0000256" key="5">
    <source>
        <dbReference type="HAMAP-Rule" id="MF_01804"/>
    </source>
</evidence>
<dbReference type="InterPro" id="IPR036388">
    <property type="entry name" value="WH-like_DNA-bd_sf"/>
</dbReference>
<evidence type="ECO:0000256" key="6">
    <source>
        <dbReference type="SAM" id="MobiDB-lite"/>
    </source>
</evidence>
<dbReference type="Pfam" id="PF04079">
    <property type="entry name" value="SMC_ScpB"/>
    <property type="match status" value="1"/>
</dbReference>
<dbReference type="Gene3D" id="1.10.10.10">
    <property type="entry name" value="Winged helix-like DNA-binding domain superfamily/Winged helix DNA-binding domain"/>
    <property type="match status" value="2"/>
</dbReference>
<dbReference type="InterPro" id="IPR036390">
    <property type="entry name" value="WH_DNA-bd_sf"/>
</dbReference>
<keyword evidence="3 5" id="KW-0159">Chromosome partition</keyword>
<keyword evidence="8" id="KW-1185">Reference proteome</keyword>
<dbReference type="AlphaFoldDB" id="A0A4P8XW72"/>
<reference evidence="7 8" key="1">
    <citation type="submission" date="2019-04" db="EMBL/GenBank/DDBJ databases">
        <authorList>
            <person name="Embree M."/>
            <person name="Gaffney J.R."/>
        </authorList>
    </citation>
    <scope>NUCLEOTIDE SEQUENCE [LARGE SCALE GENOMIC DNA]</scope>
    <source>
        <strain evidence="7 8">JE7A12</strain>
    </source>
</reference>
<feature type="compositionally biased region" description="Acidic residues" evidence="6">
    <location>
        <begin position="173"/>
        <end position="184"/>
    </location>
</feature>
<gene>
    <name evidence="5 7" type="primary">scpB</name>
    <name evidence="7" type="ORF">E5Z56_08460</name>
</gene>
<dbReference type="HAMAP" id="MF_01804">
    <property type="entry name" value="ScpB"/>
    <property type="match status" value="1"/>
</dbReference>
<evidence type="ECO:0000256" key="3">
    <source>
        <dbReference type="ARBA" id="ARBA00022829"/>
    </source>
</evidence>
<dbReference type="EMBL" id="CP039381">
    <property type="protein sequence ID" value="QCT07386.1"/>
    <property type="molecule type" value="Genomic_DNA"/>
</dbReference>
<protein>
    <recommendedName>
        <fullName evidence="5">Segregation and condensation protein B</fullName>
    </recommendedName>
</protein>
<dbReference type="GO" id="GO:0051304">
    <property type="term" value="P:chromosome separation"/>
    <property type="evidence" value="ECO:0007669"/>
    <property type="project" value="InterPro"/>
</dbReference>
<dbReference type="PANTHER" id="PTHR34298:SF2">
    <property type="entry name" value="SEGREGATION AND CONDENSATION PROTEIN B"/>
    <property type="match status" value="1"/>
</dbReference>
<comment type="subcellular location">
    <subcellularLocation>
        <location evidence="5">Cytoplasm</location>
    </subcellularLocation>
    <text evidence="5">Associated with two foci at the outer edges of the nucleoid region in young cells, and at four foci within both cell halves in older cells.</text>
</comment>
<sequence>MSNEEMKRAMEAILFAAGESVEITRIAQSLEITPKKAESLLEELKEEFNSQNHGFKLMRYKDNFQFVTHKEFGEQIRTVMDLSRKKPLSGAAMEVLSVIAYNQPVTKAFVEQIRGVDCSGVIGSLTVKGLIEEQGRLELPGRPLLYGTTENFLKCFNISSIDELPPIPKDEKEENDSDNQDNEETSTQNNEDEKVTGTPEEIVDMATKE</sequence>
<dbReference type="PIRSF" id="PIRSF019345">
    <property type="entry name" value="ScpB"/>
    <property type="match status" value="1"/>
</dbReference>
<dbReference type="GO" id="GO:0051301">
    <property type="term" value="P:cell division"/>
    <property type="evidence" value="ECO:0007669"/>
    <property type="project" value="UniProtKB-KW"/>
</dbReference>
<accession>A0A4P8XW72</accession>
<evidence type="ECO:0000256" key="2">
    <source>
        <dbReference type="ARBA" id="ARBA00022618"/>
    </source>
</evidence>
<dbReference type="PANTHER" id="PTHR34298">
    <property type="entry name" value="SEGREGATION AND CONDENSATION PROTEIN B"/>
    <property type="match status" value="1"/>
</dbReference>
<dbReference type="Proteomes" id="UP000301475">
    <property type="component" value="Chromosome"/>
</dbReference>
<dbReference type="GO" id="GO:0006260">
    <property type="term" value="P:DNA replication"/>
    <property type="evidence" value="ECO:0007669"/>
    <property type="project" value="UniProtKB-UniRule"/>
</dbReference>
<comment type="subunit">
    <text evidence="5">Homodimer. Homodimerization may be required to stabilize the binding of ScpA to the Smc head domains. Component of a cohesin-like complex composed of ScpA, ScpB and the Smc homodimer, in which ScpA and ScpB bind to the head domain of Smc. The presence of the three proteins is required for the association of the complex with DNA.</text>
</comment>
<dbReference type="SUPFAM" id="SSF46785">
    <property type="entry name" value="Winged helix' DNA-binding domain"/>
    <property type="match status" value="2"/>
</dbReference>
<dbReference type="InterPro" id="IPR005234">
    <property type="entry name" value="ScpB_csome_segregation"/>
</dbReference>